<dbReference type="Pfam" id="PF04402">
    <property type="entry name" value="SIMPL"/>
    <property type="match status" value="1"/>
</dbReference>
<dbReference type="Proteomes" id="UP001596043">
    <property type="component" value="Unassembled WGS sequence"/>
</dbReference>
<keyword evidence="1" id="KW-0732">Signal</keyword>
<gene>
    <name evidence="2" type="ORF">ACFO3O_10685</name>
</gene>
<evidence type="ECO:0000313" key="3">
    <source>
        <dbReference type="Proteomes" id="UP001596043"/>
    </source>
</evidence>
<comment type="caution">
    <text evidence="2">The sequence shown here is derived from an EMBL/GenBank/DDBJ whole genome shotgun (WGS) entry which is preliminary data.</text>
</comment>
<keyword evidence="3" id="KW-1185">Reference proteome</keyword>
<accession>A0ABV9HY28</accession>
<sequence>MKYTLLLFLFTTTMSFAQEFKLNEVRHVVVRGTATMEVVPNIIKIRVTLEERYIGKQKLDITILDSKFNSIIQNLNIDPTNITLDEFSSDYSKYRRKRADVFASKDYVVTLDDITVATQLLKQLNEADFESFMFSKSHTDIISYRKQVKANAVKASKEKAIYLLEAVDGKIGKLLVLKELVNEDAEYKRYRNAMNGSNSYSPSASTMSRILGGFDPILVSYSMDATFEIID</sequence>
<dbReference type="RefSeq" id="WP_379978595.1">
    <property type="nucleotide sequence ID" value="NZ_JBHSFV010000005.1"/>
</dbReference>
<name>A0ABV9HY28_9FLAO</name>
<organism evidence="2 3">
    <name type="scientific">Dokdonia ponticola</name>
    <dbReference type="NCBI Taxonomy" id="2041041"/>
    <lineage>
        <taxon>Bacteria</taxon>
        <taxon>Pseudomonadati</taxon>
        <taxon>Bacteroidota</taxon>
        <taxon>Flavobacteriia</taxon>
        <taxon>Flavobacteriales</taxon>
        <taxon>Flavobacteriaceae</taxon>
        <taxon>Dokdonia</taxon>
    </lineage>
</organism>
<proteinExistence type="predicted"/>
<evidence type="ECO:0000256" key="1">
    <source>
        <dbReference type="SAM" id="SignalP"/>
    </source>
</evidence>
<reference evidence="3" key="1">
    <citation type="journal article" date="2019" name="Int. J. Syst. Evol. Microbiol.">
        <title>The Global Catalogue of Microorganisms (GCM) 10K type strain sequencing project: providing services to taxonomists for standard genome sequencing and annotation.</title>
        <authorList>
            <consortium name="The Broad Institute Genomics Platform"/>
            <consortium name="The Broad Institute Genome Sequencing Center for Infectious Disease"/>
            <person name="Wu L."/>
            <person name="Ma J."/>
        </authorList>
    </citation>
    <scope>NUCLEOTIDE SEQUENCE [LARGE SCALE GENOMIC DNA]</scope>
    <source>
        <strain evidence="3">YJ-61-S</strain>
    </source>
</reference>
<protein>
    <submittedName>
        <fullName evidence="2">SIMPL domain-containing protein</fullName>
    </submittedName>
</protein>
<evidence type="ECO:0000313" key="2">
    <source>
        <dbReference type="EMBL" id="MFC4634375.1"/>
    </source>
</evidence>
<dbReference type="Gene3D" id="3.30.110.170">
    <property type="entry name" value="Protein of unknown function (DUF541), domain 1"/>
    <property type="match status" value="1"/>
</dbReference>
<dbReference type="InterPro" id="IPR007497">
    <property type="entry name" value="SIMPL/DUF541"/>
</dbReference>
<dbReference type="EMBL" id="JBHSFV010000005">
    <property type="protein sequence ID" value="MFC4634375.1"/>
    <property type="molecule type" value="Genomic_DNA"/>
</dbReference>
<feature type="signal peptide" evidence="1">
    <location>
        <begin position="1"/>
        <end position="17"/>
    </location>
</feature>
<feature type="chain" id="PRO_5046202671" evidence="1">
    <location>
        <begin position="18"/>
        <end position="231"/>
    </location>
</feature>
<dbReference type="Gene3D" id="3.30.70.2970">
    <property type="entry name" value="Protein of unknown function (DUF541), domain 2"/>
    <property type="match status" value="1"/>
</dbReference>